<dbReference type="Proteomes" id="UP000694864">
    <property type="component" value="Chromosome 13"/>
</dbReference>
<keyword evidence="1" id="KW-1185">Reference proteome</keyword>
<accession>A0ABM1QUC6</accession>
<evidence type="ECO:0000313" key="1">
    <source>
        <dbReference type="Proteomes" id="UP000694864"/>
    </source>
</evidence>
<organism evidence="1 2">
    <name type="scientific">Camelina sativa</name>
    <name type="common">False flax</name>
    <name type="synonym">Myagrum sativum</name>
    <dbReference type="NCBI Taxonomy" id="90675"/>
    <lineage>
        <taxon>Eukaryota</taxon>
        <taxon>Viridiplantae</taxon>
        <taxon>Streptophyta</taxon>
        <taxon>Embryophyta</taxon>
        <taxon>Tracheophyta</taxon>
        <taxon>Spermatophyta</taxon>
        <taxon>Magnoliopsida</taxon>
        <taxon>eudicotyledons</taxon>
        <taxon>Gunneridae</taxon>
        <taxon>Pentapetalae</taxon>
        <taxon>rosids</taxon>
        <taxon>malvids</taxon>
        <taxon>Brassicales</taxon>
        <taxon>Brassicaceae</taxon>
        <taxon>Camelineae</taxon>
        <taxon>Camelina</taxon>
    </lineage>
</organism>
<sequence>MDPQTPARTTELDSSSISKVRVVLRVRPREICAGNDESCRNESYQLDAFYGRDDDNVKQIFDREVSPLGFDSWGGLSRFQRYSACLWEPPRPFYLCRDPFVTARNFFGGETLAASHLWEPLQNLQLASPTKEDEIDTSGDEKLLVSEASFERFSIADSNTCMNEQRR</sequence>
<reference evidence="1" key="1">
    <citation type="journal article" date="2014" name="Nat. Commun.">
        <title>The emerging biofuel crop Camelina sativa retains a highly undifferentiated hexaploid genome structure.</title>
        <authorList>
            <person name="Kagale S."/>
            <person name="Koh C."/>
            <person name="Nixon J."/>
            <person name="Bollina V."/>
            <person name="Clarke W.E."/>
            <person name="Tuteja R."/>
            <person name="Spillane C."/>
            <person name="Robinson S.J."/>
            <person name="Links M.G."/>
            <person name="Clarke C."/>
            <person name="Higgins E.E."/>
            <person name="Huebert T."/>
            <person name="Sharpe A.G."/>
            <person name="Parkin I.A."/>
        </authorList>
    </citation>
    <scope>NUCLEOTIDE SEQUENCE [LARGE SCALE GENOMIC DNA]</scope>
    <source>
        <strain evidence="1">cv. DH55</strain>
    </source>
</reference>
<dbReference type="GeneID" id="104734251"/>
<reference evidence="2" key="2">
    <citation type="submission" date="2025-08" db="UniProtKB">
        <authorList>
            <consortium name="RefSeq"/>
        </authorList>
    </citation>
    <scope>IDENTIFICATION</scope>
    <source>
        <tissue evidence="2">Leaf</tissue>
    </source>
</reference>
<protein>
    <submittedName>
        <fullName evidence="2">Kinesin-like protein KIN-10B isoform X1</fullName>
    </submittedName>
</protein>
<gene>
    <name evidence="2" type="primary">LOC104734251</name>
</gene>
<dbReference type="RefSeq" id="XP_019090364.1">
    <property type="nucleotide sequence ID" value="XM_019234819.1"/>
</dbReference>
<evidence type="ECO:0000313" key="2">
    <source>
        <dbReference type="RefSeq" id="XP_019090364.1"/>
    </source>
</evidence>
<name>A0ABM1QUC6_CAMSA</name>
<proteinExistence type="predicted"/>